<dbReference type="Gene3D" id="6.10.140.1960">
    <property type="match status" value="1"/>
</dbReference>
<evidence type="ECO:0000313" key="3">
    <source>
        <dbReference type="Proteomes" id="UP000182798"/>
    </source>
</evidence>
<dbReference type="EMBL" id="MIQH01000473">
    <property type="protein sequence ID" value="OJA03577.1"/>
    <property type="molecule type" value="Genomic_DNA"/>
</dbReference>
<accession>A0A1J8PPV5</accession>
<dbReference type="Proteomes" id="UP000182798">
    <property type="component" value="Unassembled WGS sequence"/>
</dbReference>
<protein>
    <submittedName>
        <fullName evidence="2">Ferritin</fullName>
    </submittedName>
</protein>
<dbReference type="AlphaFoldDB" id="A0A1J8PPV5"/>
<evidence type="ECO:0000313" key="2">
    <source>
        <dbReference type="EMBL" id="OJA03577.1"/>
    </source>
</evidence>
<feature type="region of interest" description="Disordered" evidence="1">
    <location>
        <begin position="1"/>
        <end position="27"/>
    </location>
</feature>
<sequence>MANEGYHEAEENLTQATKDMHKAIVSL</sequence>
<name>A0A1J8PPV5_9GAMM</name>
<feature type="compositionally biased region" description="Basic and acidic residues" evidence="1">
    <location>
        <begin position="18"/>
        <end position="27"/>
    </location>
</feature>
<comment type="caution">
    <text evidence="2">The sequence shown here is derived from an EMBL/GenBank/DDBJ whole genome shotgun (WGS) entry which is preliminary data.</text>
</comment>
<evidence type="ECO:0000256" key="1">
    <source>
        <dbReference type="SAM" id="MobiDB-lite"/>
    </source>
</evidence>
<gene>
    <name evidence="2" type="ORF">BGC33_04885</name>
</gene>
<organism evidence="2 3">
    <name type="scientific">Bathymodiolus thermophilus thioautotrophic gill symbiont</name>
    <dbReference type="NCBI Taxonomy" id="2360"/>
    <lineage>
        <taxon>Bacteria</taxon>
        <taxon>Pseudomonadati</taxon>
        <taxon>Pseudomonadota</taxon>
        <taxon>Gammaproteobacteria</taxon>
        <taxon>sulfur-oxidizing symbionts</taxon>
    </lineage>
</organism>
<proteinExistence type="predicted"/>
<feature type="compositionally biased region" description="Basic and acidic residues" evidence="1">
    <location>
        <begin position="1"/>
        <end position="10"/>
    </location>
</feature>
<feature type="non-terminal residue" evidence="2">
    <location>
        <position position="27"/>
    </location>
</feature>
<reference evidence="3" key="1">
    <citation type="submission" date="2016-09" db="EMBL/GenBank/DDBJ databases">
        <title>Genome Sequence of Bathymodiolus thermophilus sulfur-oxidizing gill endosymbiont.</title>
        <authorList>
            <person name="Ponnudurai R."/>
            <person name="Kleiner M."/>
            <person name="Sayavedra L."/>
            <person name="Thuermer A."/>
            <person name="Felbeck H."/>
            <person name="Schlueter R."/>
            <person name="Schweder T."/>
            <person name="Markert S."/>
        </authorList>
    </citation>
    <scope>NUCLEOTIDE SEQUENCE [LARGE SCALE GENOMIC DNA]</scope>
    <source>
        <strain evidence="3">BAT/CrabSpa'14</strain>
    </source>
</reference>